<feature type="signal peptide" evidence="1">
    <location>
        <begin position="1"/>
        <end position="23"/>
    </location>
</feature>
<dbReference type="InterPro" id="IPR053147">
    <property type="entry name" value="Hsp_HslJ-like"/>
</dbReference>
<dbReference type="InterPro" id="IPR038670">
    <property type="entry name" value="HslJ-like_sf"/>
</dbReference>
<name>A0ABT7YAF7_9BACT</name>
<comment type="caution">
    <text evidence="4">The sequence shown here is derived from an EMBL/GenBank/DDBJ whole genome shotgun (WGS) entry which is preliminary data.</text>
</comment>
<reference evidence="4" key="1">
    <citation type="submission" date="2023-06" db="EMBL/GenBank/DDBJ databases">
        <title>Robiginitalea aurantiacus sp. nov. and Algoriphagus sediminis sp. nov., isolated from coastal sediment.</title>
        <authorList>
            <person name="Zhou Z.Y."/>
            <person name="An J."/>
            <person name="Jia Y.W."/>
            <person name="Du Z.J."/>
        </authorList>
    </citation>
    <scope>NUCLEOTIDE SEQUENCE</scope>
    <source>
        <strain evidence="4">C2-7</strain>
    </source>
</reference>
<feature type="domain" description="DUF306" evidence="2">
    <location>
        <begin position="131"/>
        <end position="224"/>
    </location>
</feature>
<dbReference type="RefSeq" id="WP_289999045.1">
    <property type="nucleotide sequence ID" value="NZ_JAUEPH010000002.1"/>
</dbReference>
<keyword evidence="5" id="KW-1185">Reference proteome</keyword>
<evidence type="ECO:0000259" key="2">
    <source>
        <dbReference type="Pfam" id="PF03724"/>
    </source>
</evidence>
<dbReference type="InterPro" id="IPR025485">
    <property type="entry name" value="DUF4377"/>
</dbReference>
<feature type="domain" description="DUF4377" evidence="3">
    <location>
        <begin position="31"/>
        <end position="108"/>
    </location>
</feature>
<dbReference type="PANTHER" id="PTHR35535">
    <property type="entry name" value="HEAT SHOCK PROTEIN HSLJ"/>
    <property type="match status" value="1"/>
</dbReference>
<sequence length="228" mass="25394">MKKYTYSLCFLVLLIISCNTPMEEENIETWWINSSKVDCEGVGPMTCFQVQSNETLDPEGWTLHYAGIKGFDYQPGNIYQIKVKVTDRPEPIPADASSKIYELIEVISSNPDPALRLTNIYKVTSVGEFTDPKNPNSGEALSFEFNASDKNYFGNMGCNTVRGGIKVNDGKNLELSPGMATLMACENMELENAVSQALINTRSYEISNGEMKFFNESGEVVITFMPVD</sequence>
<dbReference type="PANTHER" id="PTHR35535:SF2">
    <property type="entry name" value="DUF306 DOMAIN-CONTAINING PROTEIN"/>
    <property type="match status" value="1"/>
</dbReference>
<evidence type="ECO:0000259" key="3">
    <source>
        <dbReference type="Pfam" id="PF14302"/>
    </source>
</evidence>
<protein>
    <submittedName>
        <fullName evidence="4">DUF4377 domain-containing protein</fullName>
    </submittedName>
</protein>
<organism evidence="4 5">
    <name type="scientific">Algoriphagus sediminis</name>
    <dbReference type="NCBI Taxonomy" id="3057113"/>
    <lineage>
        <taxon>Bacteria</taxon>
        <taxon>Pseudomonadati</taxon>
        <taxon>Bacteroidota</taxon>
        <taxon>Cytophagia</taxon>
        <taxon>Cytophagales</taxon>
        <taxon>Cyclobacteriaceae</taxon>
        <taxon>Algoriphagus</taxon>
    </lineage>
</organism>
<gene>
    <name evidence="4" type="ORF">QVH07_04965</name>
</gene>
<feature type="chain" id="PRO_5047335051" evidence="1">
    <location>
        <begin position="24"/>
        <end position="228"/>
    </location>
</feature>
<evidence type="ECO:0000313" key="4">
    <source>
        <dbReference type="EMBL" id="MDN3203484.1"/>
    </source>
</evidence>
<dbReference type="Proteomes" id="UP001171916">
    <property type="component" value="Unassembled WGS sequence"/>
</dbReference>
<dbReference type="Pfam" id="PF03724">
    <property type="entry name" value="META"/>
    <property type="match status" value="1"/>
</dbReference>
<dbReference type="Gene3D" id="2.40.128.270">
    <property type="match status" value="1"/>
</dbReference>
<proteinExistence type="predicted"/>
<accession>A0ABT7YAF7</accession>
<dbReference type="PROSITE" id="PS51257">
    <property type="entry name" value="PROKAR_LIPOPROTEIN"/>
    <property type="match status" value="1"/>
</dbReference>
<evidence type="ECO:0000256" key="1">
    <source>
        <dbReference type="SAM" id="SignalP"/>
    </source>
</evidence>
<dbReference type="InterPro" id="IPR005184">
    <property type="entry name" value="DUF306_Meta_HslJ"/>
</dbReference>
<dbReference type="EMBL" id="JAUEPH010000002">
    <property type="protein sequence ID" value="MDN3203484.1"/>
    <property type="molecule type" value="Genomic_DNA"/>
</dbReference>
<evidence type="ECO:0000313" key="5">
    <source>
        <dbReference type="Proteomes" id="UP001171916"/>
    </source>
</evidence>
<keyword evidence="1" id="KW-0732">Signal</keyword>
<dbReference type="Pfam" id="PF14302">
    <property type="entry name" value="DUF4377"/>
    <property type="match status" value="1"/>
</dbReference>